<dbReference type="InterPro" id="IPR004788">
    <property type="entry name" value="Ribose5P_isomerase_type_A"/>
</dbReference>
<dbReference type="GO" id="GO:0005829">
    <property type="term" value="C:cytosol"/>
    <property type="evidence" value="ECO:0007669"/>
    <property type="project" value="TreeGrafter"/>
</dbReference>
<comment type="function">
    <text evidence="3">Catalyzes the reversible conversion of ribose-5-phosphate to ribulose 5-phosphate.</text>
</comment>
<dbReference type="NCBIfam" id="NF001924">
    <property type="entry name" value="PRK00702.1"/>
    <property type="match status" value="1"/>
</dbReference>
<dbReference type="Proteomes" id="UP000053681">
    <property type="component" value="Unassembled WGS sequence"/>
</dbReference>
<dbReference type="NCBIfam" id="TIGR00021">
    <property type="entry name" value="rpiA"/>
    <property type="match status" value="1"/>
</dbReference>
<dbReference type="FunFam" id="3.40.50.1360:FF:000001">
    <property type="entry name" value="Ribose-5-phosphate isomerase A"/>
    <property type="match status" value="1"/>
</dbReference>
<dbReference type="PANTHER" id="PTHR11934:SF0">
    <property type="entry name" value="RIBOSE-5-PHOSPHATE ISOMERASE"/>
    <property type="match status" value="1"/>
</dbReference>
<dbReference type="SUPFAM" id="SSF75445">
    <property type="entry name" value="D-ribose-5-phosphate isomerase (RpiA), lid domain"/>
    <property type="match status" value="1"/>
</dbReference>
<dbReference type="InterPro" id="IPR037171">
    <property type="entry name" value="NagB/RpiA_transferase-like"/>
</dbReference>
<dbReference type="AlphaFoldDB" id="A0A0V8JNP6"/>
<dbReference type="GO" id="GO:0009052">
    <property type="term" value="P:pentose-phosphate shunt, non-oxidative branch"/>
    <property type="evidence" value="ECO:0007669"/>
    <property type="project" value="UniProtKB-UniRule"/>
</dbReference>
<accession>A0A0V8JNP6</accession>
<dbReference type="EMBL" id="LNQP01000017">
    <property type="protein sequence ID" value="KSU88651.1"/>
    <property type="molecule type" value="Genomic_DNA"/>
</dbReference>
<dbReference type="RefSeq" id="WP_062686580.1">
    <property type="nucleotide sequence ID" value="NZ_KQ758636.1"/>
</dbReference>
<sequence>MVEKQAVGEKATEFVKDDMIVGLGTGSTVYYTILKLGERVKNGLRIQGVPTSKETEKLARQIGIPLVTLEDVNKLDLAIDGADEVDNQFALIKGGGGALLREKMIAKASEQFIVVADSTKLVQTLGAFPLPVEVVRFGWEMTAKHMRDLGCVPRLRLLEDHTPFITDNGNYIIDCHFQEIKRPHELEVALNMIPGVVENGLFNHMTSRVITIRNQQVHMITP</sequence>
<dbReference type="GO" id="GO:0006014">
    <property type="term" value="P:D-ribose metabolic process"/>
    <property type="evidence" value="ECO:0007669"/>
    <property type="project" value="TreeGrafter"/>
</dbReference>
<dbReference type="GO" id="GO:0004751">
    <property type="term" value="F:ribose-5-phosphate isomerase activity"/>
    <property type="evidence" value="ECO:0007669"/>
    <property type="project" value="UniProtKB-UniRule"/>
</dbReference>
<protein>
    <recommendedName>
        <fullName evidence="3">Ribose-5-phosphate isomerase A</fullName>
        <ecNumber evidence="3">5.3.1.6</ecNumber>
    </recommendedName>
    <alternativeName>
        <fullName evidence="3">Phosphoriboisomerase A</fullName>
        <shortName evidence="3">PRI</shortName>
    </alternativeName>
</protein>
<feature type="binding site" evidence="3">
    <location>
        <begin position="93"/>
        <end position="96"/>
    </location>
    <ligand>
        <name>substrate</name>
    </ligand>
</feature>
<dbReference type="UniPathway" id="UPA00115">
    <property type="reaction ID" value="UER00412"/>
</dbReference>
<evidence type="ECO:0000256" key="2">
    <source>
        <dbReference type="ARBA" id="ARBA00023235"/>
    </source>
</evidence>
<dbReference type="SUPFAM" id="SSF100950">
    <property type="entry name" value="NagB/RpiA/CoA transferase-like"/>
    <property type="match status" value="1"/>
</dbReference>
<keyword evidence="5" id="KW-1185">Reference proteome</keyword>
<keyword evidence="2 3" id="KW-0413">Isomerase</keyword>
<dbReference type="Gene3D" id="3.40.50.1360">
    <property type="match status" value="1"/>
</dbReference>
<gene>
    <name evidence="3" type="primary">rpiA</name>
    <name evidence="4" type="ORF">AS180_06615</name>
</gene>
<feature type="active site" description="Proton acceptor" evidence="3">
    <location>
        <position position="102"/>
    </location>
</feature>
<evidence type="ECO:0000313" key="4">
    <source>
        <dbReference type="EMBL" id="KSU88651.1"/>
    </source>
</evidence>
<organism evidence="4 5">
    <name type="scientific">Priestia veravalensis</name>
    <dbReference type="NCBI Taxonomy" id="1414648"/>
    <lineage>
        <taxon>Bacteria</taxon>
        <taxon>Bacillati</taxon>
        <taxon>Bacillota</taxon>
        <taxon>Bacilli</taxon>
        <taxon>Bacillales</taxon>
        <taxon>Bacillaceae</taxon>
        <taxon>Priestia</taxon>
    </lineage>
</organism>
<dbReference type="CDD" id="cd01398">
    <property type="entry name" value="RPI_A"/>
    <property type="match status" value="1"/>
</dbReference>
<comment type="subunit">
    <text evidence="3">Homodimer.</text>
</comment>
<dbReference type="EC" id="5.3.1.6" evidence="3"/>
<dbReference type="PANTHER" id="PTHR11934">
    <property type="entry name" value="RIBOSE-5-PHOSPHATE ISOMERASE"/>
    <property type="match status" value="1"/>
</dbReference>
<feature type="binding site" evidence="3">
    <location>
        <position position="120"/>
    </location>
    <ligand>
        <name>substrate</name>
    </ligand>
</feature>
<feature type="binding site" evidence="3">
    <location>
        <begin position="25"/>
        <end position="28"/>
    </location>
    <ligand>
        <name>substrate</name>
    </ligand>
</feature>
<evidence type="ECO:0000256" key="3">
    <source>
        <dbReference type="HAMAP-Rule" id="MF_00170"/>
    </source>
</evidence>
<dbReference type="Pfam" id="PF06026">
    <property type="entry name" value="Rib_5-P_isom_A"/>
    <property type="match status" value="1"/>
</dbReference>
<dbReference type="InterPro" id="IPR020672">
    <property type="entry name" value="Ribose5P_isomerase_typA_subgr"/>
</dbReference>
<evidence type="ECO:0000256" key="1">
    <source>
        <dbReference type="ARBA" id="ARBA00001713"/>
    </source>
</evidence>
<feature type="binding site" evidence="3">
    <location>
        <begin position="80"/>
        <end position="83"/>
    </location>
    <ligand>
        <name>substrate</name>
    </ligand>
</feature>
<comment type="pathway">
    <text evidence="3">Carbohydrate degradation; pentose phosphate pathway; D-ribose 5-phosphate from D-ribulose 5-phosphate (non-oxidative stage): step 1/1.</text>
</comment>
<evidence type="ECO:0000313" key="5">
    <source>
        <dbReference type="Proteomes" id="UP000053681"/>
    </source>
</evidence>
<dbReference type="Gene3D" id="3.30.70.260">
    <property type="match status" value="1"/>
</dbReference>
<proteinExistence type="inferred from homology"/>
<comment type="catalytic activity">
    <reaction evidence="1 3">
        <text>aldehydo-D-ribose 5-phosphate = D-ribulose 5-phosphate</text>
        <dbReference type="Rhea" id="RHEA:14657"/>
        <dbReference type="ChEBI" id="CHEBI:58121"/>
        <dbReference type="ChEBI" id="CHEBI:58273"/>
        <dbReference type="EC" id="5.3.1.6"/>
    </reaction>
</comment>
<comment type="similarity">
    <text evidence="3">Belongs to the ribose 5-phosphate isomerase family.</text>
</comment>
<comment type="caution">
    <text evidence="4">The sequence shown here is derived from an EMBL/GenBank/DDBJ whole genome shotgun (WGS) entry which is preliminary data.</text>
</comment>
<reference evidence="4 5" key="1">
    <citation type="submission" date="2015-11" db="EMBL/GenBank/DDBJ databases">
        <title>Bacillus caseinolyticus sp nov.</title>
        <authorList>
            <person name="Dastager S.G."/>
            <person name="Mawlankar R."/>
        </authorList>
    </citation>
    <scope>NUCLEOTIDE SEQUENCE [LARGE SCALE GENOMIC DNA]</scope>
    <source>
        <strain evidence="4 5">SGD-V-76</strain>
    </source>
</reference>
<dbReference type="HAMAP" id="MF_00170">
    <property type="entry name" value="Rib_5P_isom_A"/>
    <property type="match status" value="1"/>
</dbReference>
<name>A0A0V8JNP6_9BACI</name>